<reference evidence="1" key="1">
    <citation type="journal article" date="2017" name="Parasit. Vectors">
        <title>Sialotranscriptomics of Rhipicephalus zambeziensis reveals intricate expression profiles of secretory proteins and suggests tight temporal transcriptional regulation during blood-feeding.</title>
        <authorList>
            <person name="de Castro M.H."/>
            <person name="de Klerk D."/>
            <person name="Pienaar R."/>
            <person name="Rees D.J.G."/>
            <person name="Mans B.J."/>
        </authorList>
    </citation>
    <scope>NUCLEOTIDE SEQUENCE</scope>
    <source>
        <tissue evidence="1">Salivary glands</tissue>
    </source>
</reference>
<evidence type="ECO:0000313" key="1">
    <source>
        <dbReference type="EMBL" id="MAA12839.1"/>
    </source>
</evidence>
<proteinExistence type="predicted"/>
<dbReference type="AlphaFoldDB" id="A0A224YB16"/>
<dbReference type="EMBL" id="GFPF01001693">
    <property type="protein sequence ID" value="MAA12839.1"/>
    <property type="molecule type" value="Transcribed_RNA"/>
</dbReference>
<name>A0A224YB16_9ACAR</name>
<organism evidence="1">
    <name type="scientific">Rhipicephalus zambeziensis</name>
    <dbReference type="NCBI Taxonomy" id="60191"/>
    <lineage>
        <taxon>Eukaryota</taxon>
        <taxon>Metazoa</taxon>
        <taxon>Ecdysozoa</taxon>
        <taxon>Arthropoda</taxon>
        <taxon>Chelicerata</taxon>
        <taxon>Arachnida</taxon>
        <taxon>Acari</taxon>
        <taxon>Parasitiformes</taxon>
        <taxon>Ixodida</taxon>
        <taxon>Ixodoidea</taxon>
        <taxon>Ixodidae</taxon>
        <taxon>Rhipicephalinae</taxon>
        <taxon>Rhipicephalus</taxon>
        <taxon>Rhipicephalus</taxon>
    </lineage>
</organism>
<protein>
    <submittedName>
        <fullName evidence="1">Uncharacterized protein</fullName>
    </submittedName>
</protein>
<sequence length="172" mass="19031">MENKKTGRNLTEALSPVLSCGHRVHNILKHFCSTVSAFDTLETLGHTHTSICIKRSDTGAYEGAPSISSGNGCVDHFPHLHISSHTLPQYQRSLATPNQTLQSHSYPFVHGAQTKPAAPQTSSALSLKLTEKKKNTIQIGDVQFNHCAIDTCALQFLNRRTKHTKQQYNITR</sequence>
<accession>A0A224YB16</accession>